<dbReference type="Proteomes" id="UP000018936">
    <property type="component" value="Unassembled WGS sequence"/>
</dbReference>
<name>V8NDQ7_OPHHA</name>
<keyword evidence="1" id="KW-0812">Transmembrane</keyword>
<dbReference type="EMBL" id="AZIM01004975">
    <property type="protein sequence ID" value="ETE60086.1"/>
    <property type="molecule type" value="Genomic_DNA"/>
</dbReference>
<reference evidence="2 3" key="1">
    <citation type="journal article" date="2013" name="Proc. Natl. Acad. Sci. U.S.A.">
        <title>The king cobra genome reveals dynamic gene evolution and adaptation in the snake venom system.</title>
        <authorList>
            <person name="Vonk F.J."/>
            <person name="Casewell N.R."/>
            <person name="Henkel C.V."/>
            <person name="Heimberg A.M."/>
            <person name="Jansen H.J."/>
            <person name="McCleary R.J."/>
            <person name="Kerkkamp H.M."/>
            <person name="Vos R.A."/>
            <person name="Guerreiro I."/>
            <person name="Calvete J.J."/>
            <person name="Wuster W."/>
            <person name="Woods A.E."/>
            <person name="Logan J.M."/>
            <person name="Harrison R.A."/>
            <person name="Castoe T.A."/>
            <person name="de Koning A.P."/>
            <person name="Pollock D.D."/>
            <person name="Yandell M."/>
            <person name="Calderon D."/>
            <person name="Renjifo C."/>
            <person name="Currier R.B."/>
            <person name="Salgado D."/>
            <person name="Pla D."/>
            <person name="Sanz L."/>
            <person name="Hyder A.S."/>
            <person name="Ribeiro J.M."/>
            <person name="Arntzen J.W."/>
            <person name="van den Thillart G.E."/>
            <person name="Boetzer M."/>
            <person name="Pirovano W."/>
            <person name="Dirks R.P."/>
            <person name="Spaink H.P."/>
            <person name="Duboule D."/>
            <person name="McGlinn E."/>
            <person name="Kini R.M."/>
            <person name="Richardson M.K."/>
        </authorList>
    </citation>
    <scope>NUCLEOTIDE SEQUENCE</scope>
    <source>
        <tissue evidence="2">Blood</tissue>
    </source>
</reference>
<organism evidence="2 3">
    <name type="scientific">Ophiophagus hannah</name>
    <name type="common">King cobra</name>
    <name type="synonym">Naja hannah</name>
    <dbReference type="NCBI Taxonomy" id="8665"/>
    <lineage>
        <taxon>Eukaryota</taxon>
        <taxon>Metazoa</taxon>
        <taxon>Chordata</taxon>
        <taxon>Craniata</taxon>
        <taxon>Vertebrata</taxon>
        <taxon>Euteleostomi</taxon>
        <taxon>Lepidosauria</taxon>
        <taxon>Squamata</taxon>
        <taxon>Bifurcata</taxon>
        <taxon>Unidentata</taxon>
        <taxon>Episquamata</taxon>
        <taxon>Toxicofera</taxon>
        <taxon>Serpentes</taxon>
        <taxon>Colubroidea</taxon>
        <taxon>Elapidae</taxon>
        <taxon>Elapinae</taxon>
        <taxon>Ophiophagus</taxon>
    </lineage>
</organism>
<evidence type="ECO:0000313" key="3">
    <source>
        <dbReference type="Proteomes" id="UP000018936"/>
    </source>
</evidence>
<protein>
    <submittedName>
        <fullName evidence="2">Olfactory receptor 6K6</fullName>
    </submittedName>
</protein>
<dbReference type="OrthoDB" id="6144223at2759"/>
<feature type="transmembrane region" description="Helical" evidence="1">
    <location>
        <begin position="111"/>
        <end position="130"/>
    </location>
</feature>
<sequence length="149" mass="16311">MPALGKNEHHQIFCMVSTIPKVLSNLLSERKLNSLHASYKPISSNLQKATSSLPWQFLAMCSSLNYPTFMSNKISTQLTVGSALAVIYAVLTPFFNPIIHSLDGDNLEAKRVGFLAINFFCLSQVCKLFAGHATSAHLPKLFPSANAEV</sequence>
<feature type="transmembrane region" description="Helical" evidence="1">
    <location>
        <begin position="78"/>
        <end position="99"/>
    </location>
</feature>
<feature type="non-terminal residue" evidence="2">
    <location>
        <position position="1"/>
    </location>
</feature>
<accession>V8NDQ7</accession>
<keyword evidence="2" id="KW-0675">Receptor</keyword>
<comment type="caution">
    <text evidence="2">The sequence shown here is derived from an EMBL/GenBank/DDBJ whole genome shotgun (WGS) entry which is preliminary data.</text>
</comment>
<dbReference type="AlphaFoldDB" id="V8NDQ7"/>
<keyword evidence="3" id="KW-1185">Reference proteome</keyword>
<keyword evidence="1" id="KW-0472">Membrane</keyword>
<evidence type="ECO:0000256" key="1">
    <source>
        <dbReference type="SAM" id="Phobius"/>
    </source>
</evidence>
<proteinExistence type="predicted"/>
<keyword evidence="1" id="KW-1133">Transmembrane helix</keyword>
<gene>
    <name evidence="2" type="primary">OR6K6</name>
    <name evidence="2" type="ORF">L345_14176</name>
</gene>
<evidence type="ECO:0000313" key="2">
    <source>
        <dbReference type="EMBL" id="ETE60086.1"/>
    </source>
</evidence>